<gene>
    <name evidence="2" type="ORF">Pla133_13220</name>
</gene>
<feature type="domain" description="AbiEi antitoxin N-terminal" evidence="1">
    <location>
        <begin position="9"/>
        <end position="52"/>
    </location>
</feature>
<protein>
    <recommendedName>
        <fullName evidence="1">AbiEi antitoxin N-terminal domain-containing protein</fullName>
    </recommendedName>
</protein>
<dbReference type="InterPro" id="IPR025159">
    <property type="entry name" value="AbiEi_N"/>
</dbReference>
<dbReference type="Pfam" id="PF13338">
    <property type="entry name" value="AbiEi_4"/>
    <property type="match status" value="1"/>
</dbReference>
<reference evidence="2 3" key="1">
    <citation type="submission" date="2019-02" db="EMBL/GenBank/DDBJ databases">
        <title>Deep-cultivation of Planctomycetes and their phenomic and genomic characterization uncovers novel biology.</title>
        <authorList>
            <person name="Wiegand S."/>
            <person name="Jogler M."/>
            <person name="Boedeker C."/>
            <person name="Pinto D."/>
            <person name="Vollmers J."/>
            <person name="Rivas-Marin E."/>
            <person name="Kohn T."/>
            <person name="Peeters S.H."/>
            <person name="Heuer A."/>
            <person name="Rast P."/>
            <person name="Oberbeckmann S."/>
            <person name="Bunk B."/>
            <person name="Jeske O."/>
            <person name="Meyerdierks A."/>
            <person name="Storesund J.E."/>
            <person name="Kallscheuer N."/>
            <person name="Luecker S."/>
            <person name="Lage O.M."/>
            <person name="Pohl T."/>
            <person name="Merkel B.J."/>
            <person name="Hornburger P."/>
            <person name="Mueller R.-W."/>
            <person name="Bruemmer F."/>
            <person name="Labrenz M."/>
            <person name="Spormann A.M."/>
            <person name="Op den Camp H."/>
            <person name="Overmann J."/>
            <person name="Amann R."/>
            <person name="Jetten M.S.M."/>
            <person name="Mascher T."/>
            <person name="Medema M.H."/>
            <person name="Devos D.P."/>
            <person name="Kaster A.-K."/>
            <person name="Ovreas L."/>
            <person name="Rohde M."/>
            <person name="Galperin M.Y."/>
            <person name="Jogler C."/>
        </authorList>
    </citation>
    <scope>NUCLEOTIDE SEQUENCE [LARGE SCALE GENOMIC DNA]</scope>
    <source>
        <strain evidence="2 3">Pla133</strain>
    </source>
</reference>
<keyword evidence="3" id="KW-1185">Reference proteome</keyword>
<dbReference type="RefSeq" id="WP_145063650.1">
    <property type="nucleotide sequence ID" value="NZ_CP036287.1"/>
</dbReference>
<organism evidence="2 3">
    <name type="scientific">Engelhardtia mirabilis</name>
    <dbReference type="NCBI Taxonomy" id="2528011"/>
    <lineage>
        <taxon>Bacteria</taxon>
        <taxon>Pseudomonadati</taxon>
        <taxon>Planctomycetota</taxon>
        <taxon>Planctomycetia</taxon>
        <taxon>Planctomycetia incertae sedis</taxon>
        <taxon>Engelhardtia</taxon>
    </lineage>
</organism>
<name>A0A518BH21_9BACT</name>
<dbReference type="Proteomes" id="UP000316921">
    <property type="component" value="Chromosome"/>
</dbReference>
<dbReference type="KEGG" id="pbap:Pla133_13220"/>
<sequence length="201" mass="22429">MATPHSTDDLLALLRQRGLVRASTLEELGYHRMQLKRLVERGLIAQRGRGLYGPVGSPLSENASLAEVVTRVPSATLCLLTALRLHGLTTQNPFEVWIMIDRKARKPAIEHPRLQVVRASGESLTAGVQMQQIEGVEARVTSVAKTVVDCFKYRSRIGDDVAIEALRDAWTRRTVTMDELFELARVDRVSTVIRPYLESLA</sequence>
<evidence type="ECO:0000259" key="1">
    <source>
        <dbReference type="Pfam" id="PF13338"/>
    </source>
</evidence>
<proteinExistence type="predicted"/>
<dbReference type="AlphaFoldDB" id="A0A518BH21"/>
<evidence type="ECO:0000313" key="3">
    <source>
        <dbReference type="Proteomes" id="UP000316921"/>
    </source>
</evidence>
<dbReference type="EMBL" id="CP036287">
    <property type="protein sequence ID" value="QDU66256.1"/>
    <property type="molecule type" value="Genomic_DNA"/>
</dbReference>
<accession>A0A518BH21</accession>
<evidence type="ECO:0000313" key="2">
    <source>
        <dbReference type="EMBL" id="QDU66256.1"/>
    </source>
</evidence>